<feature type="transmembrane region" description="Helical" evidence="1">
    <location>
        <begin position="163"/>
        <end position="193"/>
    </location>
</feature>
<reference evidence="3" key="1">
    <citation type="submission" date="2018-09" db="EMBL/GenBank/DDBJ databases">
        <title>Genome sequencing of strain 2DFWR-13.</title>
        <authorList>
            <person name="Heo J."/>
            <person name="Kim S.-J."/>
            <person name="Kwon S.-W."/>
        </authorList>
    </citation>
    <scope>NUCLEOTIDE SEQUENCE [LARGE SCALE GENOMIC DNA]</scope>
    <source>
        <strain evidence="3">2DFWR-13</strain>
    </source>
</reference>
<feature type="transmembrane region" description="Helical" evidence="1">
    <location>
        <begin position="138"/>
        <end position="156"/>
    </location>
</feature>
<dbReference type="Proteomes" id="UP000278886">
    <property type="component" value="Chromosome"/>
</dbReference>
<accession>A0A387B4A0</accession>
<feature type="transmembrane region" description="Helical" evidence="1">
    <location>
        <begin position="63"/>
        <end position="85"/>
    </location>
</feature>
<dbReference type="AlphaFoldDB" id="A0A387B4A0"/>
<proteinExistence type="predicted"/>
<dbReference type="KEGG" id="lyd:D7I47_02585"/>
<keyword evidence="1" id="KW-1133">Transmembrane helix</keyword>
<organism evidence="2 3">
    <name type="scientific">Protaetiibacter intestinalis</name>
    <dbReference type="NCBI Taxonomy" id="2419774"/>
    <lineage>
        <taxon>Bacteria</taxon>
        <taxon>Bacillati</taxon>
        <taxon>Actinomycetota</taxon>
        <taxon>Actinomycetes</taxon>
        <taxon>Micrococcales</taxon>
        <taxon>Microbacteriaceae</taxon>
        <taxon>Protaetiibacter</taxon>
    </lineage>
</organism>
<dbReference type="EMBL" id="CP032630">
    <property type="protein sequence ID" value="AYF97243.1"/>
    <property type="molecule type" value="Genomic_DNA"/>
</dbReference>
<gene>
    <name evidence="2" type="ORF">D7I47_02585</name>
</gene>
<evidence type="ECO:0008006" key="4">
    <source>
        <dbReference type="Google" id="ProtNLM"/>
    </source>
</evidence>
<sequence length="377" mass="40285">MAIHPLISQYVFFPLLLMLYTLVCTYRGGLTRPDQVPRIAVLACWLIVASVLVVVTWQQDETLVGPLTVFVALWPLSAYAFFINPDKSETLRRLKRGWLWLSFLAVPLAGYEYATHSRIVESRIPNSNYERAAVGQEHPIVLGTLLVAAIPMLLGLSRGKRFLGVVVLLLGTAATGSAGPLAVGLVVGAFTILARPDVNAQRSTFLIGTLAVVTTGIVTYLSLNVWSSSLSDADLDSYSVQYRFGLYSLVPHLLQVAPFGFGIAGIPPGEFMLSSGFRGLVDVSATVDSEFVLLVGRVGVGAILICTAAIILAVKALKVNRQLSLVFASFLMNGFTVALHAWPGIAITTGFLFAACAYAVATRRSGGDAIASPSSPP</sequence>
<name>A0A387B4A0_9MICO</name>
<feature type="transmembrane region" description="Helical" evidence="1">
    <location>
        <begin position="205"/>
        <end position="223"/>
    </location>
</feature>
<protein>
    <recommendedName>
        <fullName evidence="4">O-antigen ligase domain-containing protein</fullName>
    </recommendedName>
</protein>
<keyword evidence="1" id="KW-0472">Membrane</keyword>
<keyword evidence="3" id="KW-1185">Reference proteome</keyword>
<feature type="transmembrane region" description="Helical" evidence="1">
    <location>
        <begin position="244"/>
        <end position="266"/>
    </location>
</feature>
<evidence type="ECO:0000256" key="1">
    <source>
        <dbReference type="SAM" id="Phobius"/>
    </source>
</evidence>
<feature type="transmembrane region" description="Helical" evidence="1">
    <location>
        <begin position="97"/>
        <end position="114"/>
    </location>
</feature>
<keyword evidence="1" id="KW-0812">Transmembrane</keyword>
<evidence type="ECO:0000313" key="3">
    <source>
        <dbReference type="Proteomes" id="UP000278886"/>
    </source>
</evidence>
<evidence type="ECO:0000313" key="2">
    <source>
        <dbReference type="EMBL" id="AYF97243.1"/>
    </source>
</evidence>
<feature type="transmembrane region" description="Helical" evidence="1">
    <location>
        <begin position="291"/>
        <end position="314"/>
    </location>
</feature>
<feature type="transmembrane region" description="Helical" evidence="1">
    <location>
        <begin position="39"/>
        <end position="57"/>
    </location>
</feature>
<feature type="transmembrane region" description="Helical" evidence="1">
    <location>
        <begin position="6"/>
        <end position="27"/>
    </location>
</feature>
<feature type="transmembrane region" description="Helical" evidence="1">
    <location>
        <begin position="323"/>
        <end position="339"/>
    </location>
</feature>